<dbReference type="AlphaFoldDB" id="A0AAJ2H407"/>
<dbReference type="GO" id="GO:0004370">
    <property type="term" value="F:glycerol kinase activity"/>
    <property type="evidence" value="ECO:0007669"/>
    <property type="project" value="TreeGrafter"/>
</dbReference>
<evidence type="ECO:0000313" key="7">
    <source>
        <dbReference type="Proteomes" id="UP001268610"/>
    </source>
</evidence>
<feature type="domain" description="Carbohydrate kinase FGGY N-terminal" evidence="5">
    <location>
        <begin position="1"/>
        <end position="122"/>
    </location>
</feature>
<dbReference type="Pfam" id="PF00370">
    <property type="entry name" value="FGGY_N"/>
    <property type="match status" value="1"/>
</dbReference>
<evidence type="ECO:0000256" key="1">
    <source>
        <dbReference type="ARBA" id="ARBA00009156"/>
    </source>
</evidence>
<dbReference type="Gene3D" id="3.30.420.40">
    <property type="match status" value="1"/>
</dbReference>
<reference evidence="6" key="1">
    <citation type="submission" date="2023-04" db="EMBL/GenBank/DDBJ databases">
        <title>Genomic characterization of faba bean (Vicia faba) microsymbionts in Mexican soils.</title>
        <authorList>
            <person name="Rivera Orduna F.N."/>
            <person name="Guevara-Luna J."/>
            <person name="Yan J."/>
            <person name="Arroyo-Herrera I."/>
            <person name="Li Y."/>
            <person name="Vasquez-Murrieta M.S."/>
            <person name="Wang E.T."/>
        </authorList>
    </citation>
    <scope>NUCLEOTIDE SEQUENCE</scope>
    <source>
        <strain evidence="6">CH26</strain>
    </source>
</reference>
<feature type="non-terminal residue" evidence="6">
    <location>
        <position position="131"/>
    </location>
</feature>
<keyword evidence="3 6" id="KW-0418">Kinase</keyword>
<evidence type="ECO:0000256" key="4">
    <source>
        <dbReference type="ARBA" id="ARBA00043149"/>
    </source>
</evidence>
<protein>
    <recommendedName>
        <fullName evidence="4">ATP:glycerol 3-phosphotransferase</fullName>
    </recommendedName>
</protein>
<proteinExistence type="inferred from homology"/>
<sequence length="131" mass="14808">TAEWCEQQRQRMDEHALHQTTGLRLDPYFSAGKLIWILEHVTNARTLADQGELAFGTVDSWLIWNLTRGEQHVIDMSNASRTLLMDIKTQTWDQNLLDYFNIPSSILPTIVPSGGLIGYTADGLLGRKVPI</sequence>
<name>A0AAJ2H407_9HYPH</name>
<dbReference type="RefSeq" id="WP_310866562.1">
    <property type="nucleotide sequence ID" value="NZ_JAVLSF010000904.1"/>
</dbReference>
<evidence type="ECO:0000259" key="5">
    <source>
        <dbReference type="Pfam" id="PF00370"/>
    </source>
</evidence>
<dbReference type="Proteomes" id="UP001268610">
    <property type="component" value="Unassembled WGS sequence"/>
</dbReference>
<dbReference type="InterPro" id="IPR018483">
    <property type="entry name" value="Carb_kinase_FGGY_CS"/>
</dbReference>
<dbReference type="InterPro" id="IPR018484">
    <property type="entry name" value="FGGY_N"/>
</dbReference>
<dbReference type="PANTHER" id="PTHR10196:SF69">
    <property type="entry name" value="GLYCEROL KINASE"/>
    <property type="match status" value="1"/>
</dbReference>
<comment type="similarity">
    <text evidence="1">Belongs to the FGGY kinase family.</text>
</comment>
<dbReference type="GO" id="GO:0005829">
    <property type="term" value="C:cytosol"/>
    <property type="evidence" value="ECO:0007669"/>
    <property type="project" value="TreeGrafter"/>
</dbReference>
<dbReference type="PROSITE" id="PS00933">
    <property type="entry name" value="FGGY_KINASES_1"/>
    <property type="match status" value="1"/>
</dbReference>
<organism evidence="6 7">
    <name type="scientific">Rhizobium hidalgonense</name>
    <dbReference type="NCBI Taxonomy" id="1538159"/>
    <lineage>
        <taxon>Bacteria</taxon>
        <taxon>Pseudomonadati</taxon>
        <taxon>Pseudomonadota</taxon>
        <taxon>Alphaproteobacteria</taxon>
        <taxon>Hyphomicrobiales</taxon>
        <taxon>Rhizobiaceae</taxon>
        <taxon>Rhizobium/Agrobacterium group</taxon>
        <taxon>Rhizobium</taxon>
    </lineage>
</organism>
<accession>A0AAJ2H407</accession>
<comment type="caution">
    <text evidence="6">The sequence shown here is derived from an EMBL/GenBank/DDBJ whole genome shotgun (WGS) entry which is preliminary data.</text>
</comment>
<dbReference type="EMBL" id="JAVLSF010000904">
    <property type="protein sequence ID" value="MDR9778519.1"/>
    <property type="molecule type" value="Genomic_DNA"/>
</dbReference>
<dbReference type="SUPFAM" id="SSF53067">
    <property type="entry name" value="Actin-like ATPase domain"/>
    <property type="match status" value="1"/>
</dbReference>
<evidence type="ECO:0000256" key="2">
    <source>
        <dbReference type="ARBA" id="ARBA00022679"/>
    </source>
</evidence>
<keyword evidence="2" id="KW-0808">Transferase</keyword>
<evidence type="ECO:0000256" key="3">
    <source>
        <dbReference type="ARBA" id="ARBA00022777"/>
    </source>
</evidence>
<dbReference type="GO" id="GO:0006071">
    <property type="term" value="P:glycerol metabolic process"/>
    <property type="evidence" value="ECO:0007669"/>
    <property type="project" value="TreeGrafter"/>
</dbReference>
<dbReference type="PANTHER" id="PTHR10196">
    <property type="entry name" value="SUGAR KINASE"/>
    <property type="match status" value="1"/>
</dbReference>
<gene>
    <name evidence="6" type="ORF">RJJ65_38920</name>
</gene>
<dbReference type="InterPro" id="IPR043129">
    <property type="entry name" value="ATPase_NBD"/>
</dbReference>
<feature type="non-terminal residue" evidence="6">
    <location>
        <position position="1"/>
    </location>
</feature>
<evidence type="ECO:0000313" key="6">
    <source>
        <dbReference type="EMBL" id="MDR9778519.1"/>
    </source>
</evidence>